<dbReference type="GO" id="GO:0016491">
    <property type="term" value="F:oxidoreductase activity"/>
    <property type="evidence" value="ECO:0007669"/>
    <property type="project" value="UniProtKB-KW"/>
</dbReference>
<dbReference type="PROSITE" id="PS51471">
    <property type="entry name" value="FE2OG_OXY"/>
    <property type="match status" value="1"/>
</dbReference>
<dbReference type="AlphaFoldDB" id="A0A3G2JJ70"/>
<dbReference type="Proteomes" id="UP000268329">
    <property type="component" value="Chromosome"/>
</dbReference>
<dbReference type="GO" id="GO:0046872">
    <property type="term" value="F:metal ion binding"/>
    <property type="evidence" value="ECO:0007669"/>
    <property type="project" value="UniProtKB-KW"/>
</dbReference>
<evidence type="ECO:0000313" key="3">
    <source>
        <dbReference type="EMBL" id="AYN42460.1"/>
    </source>
</evidence>
<proteinExistence type="inferred from homology"/>
<dbReference type="InterPro" id="IPR044862">
    <property type="entry name" value="Pro_4_hyd_alph_FE2OG_OXY"/>
</dbReference>
<dbReference type="InterPro" id="IPR005123">
    <property type="entry name" value="Oxoglu/Fe-dep_dioxygenase_dom"/>
</dbReference>
<dbReference type="SUPFAM" id="SSF51197">
    <property type="entry name" value="Clavaminate synthase-like"/>
    <property type="match status" value="1"/>
</dbReference>
<dbReference type="KEGG" id="sdd:D9753_30260"/>
<dbReference type="Pfam" id="PF13640">
    <property type="entry name" value="2OG-FeII_Oxy_3"/>
    <property type="match status" value="1"/>
</dbReference>
<accession>A0A3G2JJ70</accession>
<comment type="similarity">
    <text evidence="1">Belongs to the iron/ascorbate-dependent oxidoreductase family.</text>
</comment>
<protein>
    <recommendedName>
        <fullName evidence="2">Fe2OG dioxygenase domain-containing protein</fullName>
    </recommendedName>
</protein>
<evidence type="ECO:0000259" key="2">
    <source>
        <dbReference type="PROSITE" id="PS51471"/>
    </source>
</evidence>
<dbReference type="EMBL" id="CP033073">
    <property type="protein sequence ID" value="AYN42460.1"/>
    <property type="molecule type" value="Genomic_DNA"/>
</dbReference>
<keyword evidence="1" id="KW-0408">Iron</keyword>
<dbReference type="Gene3D" id="2.60.120.620">
    <property type="entry name" value="q2cbj1_9rhob like domain"/>
    <property type="match status" value="1"/>
</dbReference>
<feature type="domain" description="Fe2OG dioxygenase" evidence="2">
    <location>
        <begin position="102"/>
        <end position="239"/>
    </location>
</feature>
<keyword evidence="1" id="KW-0560">Oxidoreductase</keyword>
<dbReference type="OrthoDB" id="4107102at2"/>
<gene>
    <name evidence="3" type="ORF">D9753_30260</name>
</gene>
<name>A0A3G2JJ70_9ACTN</name>
<keyword evidence="1" id="KW-0479">Metal-binding</keyword>
<evidence type="ECO:0000313" key="4">
    <source>
        <dbReference type="Proteomes" id="UP000268329"/>
    </source>
</evidence>
<sequence>MIHIAETLSIRTVEGFLRPNEIERLNDVMDDALGPLGRDRYGAGRHTTIHEIPGHSPAEAQDVYEPAGRIEMTDIPYEATTLLDQALKLHMAAITRTLPSVTGHRPWIYLEYGAGQYITPHADGIAPDPLTRPRQIAAATVTLTDIQDTGGAFYVETTGSDAAWTADEAPTGSGYAPGMRFAHDGTDMSSPWFRAMPRTRWSVAPAPGTLVVFGSQLVHGTEPVRVGRVRKFLTLFVSE</sequence>
<evidence type="ECO:0000256" key="1">
    <source>
        <dbReference type="RuleBase" id="RU003682"/>
    </source>
</evidence>
<reference evidence="3 4" key="1">
    <citation type="submission" date="2018-10" db="EMBL/GenBank/DDBJ databases">
        <title>The genome of Streptomyces dangxiongensis Z022.</title>
        <authorList>
            <person name="Zhang B."/>
        </authorList>
    </citation>
    <scope>NUCLEOTIDE SEQUENCE [LARGE SCALE GENOMIC DNA]</scope>
    <source>
        <strain evidence="3 4">Z022</strain>
    </source>
</reference>
<organism evidence="3 4">
    <name type="scientific">Streptomyces dangxiongensis</name>
    <dbReference type="NCBI Taxonomy" id="1442032"/>
    <lineage>
        <taxon>Bacteria</taxon>
        <taxon>Bacillati</taxon>
        <taxon>Actinomycetota</taxon>
        <taxon>Actinomycetes</taxon>
        <taxon>Kitasatosporales</taxon>
        <taxon>Streptomycetaceae</taxon>
        <taxon>Streptomyces</taxon>
    </lineage>
</organism>
<dbReference type="RefSeq" id="WP_121789886.1">
    <property type="nucleotide sequence ID" value="NZ_CP033073.1"/>
</dbReference>
<keyword evidence="4" id="KW-1185">Reference proteome</keyword>